<dbReference type="OrthoDB" id="3401874at2"/>
<dbReference type="eggNOG" id="ENOG5033C0U">
    <property type="taxonomic scope" value="Bacteria"/>
</dbReference>
<feature type="signal peptide" evidence="2">
    <location>
        <begin position="1"/>
        <end position="25"/>
    </location>
</feature>
<dbReference type="KEGG" id="afs:AFR_32060"/>
<dbReference type="PATRIC" id="fig|1246995.3.peg.6491"/>
<keyword evidence="4" id="KW-1185">Reference proteome</keyword>
<evidence type="ECO:0000313" key="3">
    <source>
        <dbReference type="EMBL" id="AGZ44670.1"/>
    </source>
</evidence>
<dbReference type="RefSeq" id="WP_023561003.1">
    <property type="nucleotide sequence ID" value="NC_022657.1"/>
</dbReference>
<evidence type="ECO:0008006" key="5">
    <source>
        <dbReference type="Google" id="ProtNLM"/>
    </source>
</evidence>
<dbReference type="PROSITE" id="PS51257">
    <property type="entry name" value="PROKAR_LIPOPROTEIN"/>
    <property type="match status" value="1"/>
</dbReference>
<reference evidence="3 4" key="1">
    <citation type="journal article" date="2014" name="J. Biotechnol.">
        <title>Complete genome sequence of the actinobacterium Actinoplanes friuliensis HAG 010964, producer of the lipopeptide antibiotic friulimycin.</title>
        <authorList>
            <person name="Ruckert C."/>
            <person name="Szczepanowski R."/>
            <person name="Albersmeier A."/>
            <person name="Goesmann A."/>
            <person name="Fischer N."/>
            <person name="Steinkamper A."/>
            <person name="Puhler A."/>
            <person name="Biener R."/>
            <person name="Schwartz D."/>
            <person name="Kalinowski J."/>
        </authorList>
    </citation>
    <scope>NUCLEOTIDE SEQUENCE [LARGE SCALE GENOMIC DNA]</scope>
    <source>
        <strain evidence="3 4">DSM 7358</strain>
    </source>
</reference>
<protein>
    <recommendedName>
        <fullName evidence="5">DUF5666 domain-containing protein</fullName>
    </recommendedName>
</protein>
<dbReference type="AlphaFoldDB" id="U5W9M0"/>
<dbReference type="EMBL" id="CP006272">
    <property type="protein sequence ID" value="AGZ44670.1"/>
    <property type="molecule type" value="Genomic_DNA"/>
</dbReference>
<feature type="region of interest" description="Disordered" evidence="1">
    <location>
        <begin position="56"/>
        <end position="76"/>
    </location>
</feature>
<gene>
    <name evidence="3" type="ORF">AFR_32060</name>
</gene>
<dbReference type="STRING" id="1246995.AFR_32060"/>
<sequence>MTRTRIALTLTTLGLAGLLGLTACGAGTGPAEAPAADVADEAFALQAVGLETGVEAAPAPSASAGTGKDKGRKHPGARKFLRKNTLHGEITMQGKDGVKTVVVQRGTITAVDGTTVSVKSADGFSLTWTLGDKARIVQDKKAVEASSLKSGTEVGVAGAKDGDKSVARLVAIK</sequence>
<dbReference type="Proteomes" id="UP000017746">
    <property type="component" value="Chromosome"/>
</dbReference>
<feature type="chain" id="PRO_5038791498" description="DUF5666 domain-containing protein" evidence="2">
    <location>
        <begin position="26"/>
        <end position="173"/>
    </location>
</feature>
<proteinExistence type="predicted"/>
<name>U5W9M0_9ACTN</name>
<evidence type="ECO:0000313" key="4">
    <source>
        <dbReference type="Proteomes" id="UP000017746"/>
    </source>
</evidence>
<evidence type="ECO:0000256" key="1">
    <source>
        <dbReference type="SAM" id="MobiDB-lite"/>
    </source>
</evidence>
<dbReference type="HOGENOM" id="CLU_1494625_0_0_11"/>
<organism evidence="3 4">
    <name type="scientific">Actinoplanes friuliensis DSM 7358</name>
    <dbReference type="NCBI Taxonomy" id="1246995"/>
    <lineage>
        <taxon>Bacteria</taxon>
        <taxon>Bacillati</taxon>
        <taxon>Actinomycetota</taxon>
        <taxon>Actinomycetes</taxon>
        <taxon>Micromonosporales</taxon>
        <taxon>Micromonosporaceae</taxon>
        <taxon>Actinoplanes</taxon>
    </lineage>
</organism>
<accession>U5W9M0</accession>
<keyword evidence="2" id="KW-0732">Signal</keyword>
<evidence type="ECO:0000256" key="2">
    <source>
        <dbReference type="SAM" id="SignalP"/>
    </source>
</evidence>